<evidence type="ECO:0000313" key="2">
    <source>
        <dbReference type="EMBL" id="KAH3810046.1"/>
    </source>
</evidence>
<evidence type="ECO:0000256" key="1">
    <source>
        <dbReference type="SAM" id="MobiDB-lite"/>
    </source>
</evidence>
<dbReference type="Proteomes" id="UP000828390">
    <property type="component" value="Unassembled WGS sequence"/>
</dbReference>
<proteinExistence type="predicted"/>
<gene>
    <name evidence="2" type="ORF">DPMN_138428</name>
</gene>
<reference evidence="2" key="2">
    <citation type="submission" date="2020-11" db="EMBL/GenBank/DDBJ databases">
        <authorList>
            <person name="McCartney M.A."/>
            <person name="Auch B."/>
            <person name="Kono T."/>
            <person name="Mallez S."/>
            <person name="Becker A."/>
            <person name="Gohl D.M."/>
            <person name="Silverstein K.A.T."/>
            <person name="Koren S."/>
            <person name="Bechman K.B."/>
            <person name="Herman A."/>
            <person name="Abrahante J.E."/>
            <person name="Garbe J."/>
        </authorList>
    </citation>
    <scope>NUCLEOTIDE SEQUENCE</scope>
    <source>
        <strain evidence="2">Duluth1</strain>
        <tissue evidence="2">Whole animal</tissue>
    </source>
</reference>
<dbReference type="AlphaFoldDB" id="A0A9D4G479"/>
<dbReference type="EMBL" id="JAIWYP010000006">
    <property type="protein sequence ID" value="KAH3810046.1"/>
    <property type="molecule type" value="Genomic_DNA"/>
</dbReference>
<name>A0A9D4G479_DREPO</name>
<reference evidence="2" key="1">
    <citation type="journal article" date="2019" name="bioRxiv">
        <title>The Genome of the Zebra Mussel, Dreissena polymorpha: A Resource for Invasive Species Research.</title>
        <authorList>
            <person name="McCartney M.A."/>
            <person name="Auch B."/>
            <person name="Kono T."/>
            <person name="Mallez S."/>
            <person name="Zhang Y."/>
            <person name="Obille A."/>
            <person name="Becker A."/>
            <person name="Abrahante J.E."/>
            <person name="Garbe J."/>
            <person name="Badalamenti J.P."/>
            <person name="Herman A."/>
            <person name="Mangelson H."/>
            <person name="Liachko I."/>
            <person name="Sullivan S."/>
            <person name="Sone E.D."/>
            <person name="Koren S."/>
            <person name="Silverstein K.A.T."/>
            <person name="Beckman K.B."/>
            <person name="Gohl D.M."/>
        </authorList>
    </citation>
    <scope>NUCLEOTIDE SEQUENCE</scope>
    <source>
        <strain evidence="2">Duluth1</strain>
        <tissue evidence="2">Whole animal</tissue>
    </source>
</reference>
<organism evidence="2 3">
    <name type="scientific">Dreissena polymorpha</name>
    <name type="common">Zebra mussel</name>
    <name type="synonym">Mytilus polymorpha</name>
    <dbReference type="NCBI Taxonomy" id="45954"/>
    <lineage>
        <taxon>Eukaryota</taxon>
        <taxon>Metazoa</taxon>
        <taxon>Spiralia</taxon>
        <taxon>Lophotrochozoa</taxon>
        <taxon>Mollusca</taxon>
        <taxon>Bivalvia</taxon>
        <taxon>Autobranchia</taxon>
        <taxon>Heteroconchia</taxon>
        <taxon>Euheterodonta</taxon>
        <taxon>Imparidentia</taxon>
        <taxon>Neoheterodontei</taxon>
        <taxon>Myida</taxon>
        <taxon>Dreissenoidea</taxon>
        <taxon>Dreissenidae</taxon>
        <taxon>Dreissena</taxon>
    </lineage>
</organism>
<evidence type="ECO:0000313" key="3">
    <source>
        <dbReference type="Proteomes" id="UP000828390"/>
    </source>
</evidence>
<comment type="caution">
    <text evidence="2">The sequence shown here is derived from an EMBL/GenBank/DDBJ whole genome shotgun (WGS) entry which is preliminary data.</text>
</comment>
<sequence length="65" mass="6555">MMSVEPRCVIRNEPGLYRDAPGTTGMNRGSIGKVLKCLIPQGGPATTGAAPGTAGTAPRTTATTP</sequence>
<keyword evidence="3" id="KW-1185">Reference proteome</keyword>
<accession>A0A9D4G479</accession>
<feature type="region of interest" description="Disordered" evidence="1">
    <location>
        <begin position="42"/>
        <end position="65"/>
    </location>
</feature>
<protein>
    <submittedName>
        <fullName evidence="2">Uncharacterized protein</fullName>
    </submittedName>
</protein>